<reference evidence="2 3" key="1">
    <citation type="journal article" date="2019" name="Nat. Ecol. Evol.">
        <title>Megaphylogeny resolves global patterns of mushroom evolution.</title>
        <authorList>
            <person name="Varga T."/>
            <person name="Krizsan K."/>
            <person name="Foldi C."/>
            <person name="Dima B."/>
            <person name="Sanchez-Garcia M."/>
            <person name="Sanchez-Ramirez S."/>
            <person name="Szollosi G.J."/>
            <person name="Szarkandi J.G."/>
            <person name="Papp V."/>
            <person name="Albert L."/>
            <person name="Andreopoulos W."/>
            <person name="Angelini C."/>
            <person name="Antonin V."/>
            <person name="Barry K.W."/>
            <person name="Bougher N.L."/>
            <person name="Buchanan P."/>
            <person name="Buyck B."/>
            <person name="Bense V."/>
            <person name="Catcheside P."/>
            <person name="Chovatia M."/>
            <person name="Cooper J."/>
            <person name="Damon W."/>
            <person name="Desjardin D."/>
            <person name="Finy P."/>
            <person name="Geml J."/>
            <person name="Haridas S."/>
            <person name="Hughes K."/>
            <person name="Justo A."/>
            <person name="Karasinski D."/>
            <person name="Kautmanova I."/>
            <person name="Kiss B."/>
            <person name="Kocsube S."/>
            <person name="Kotiranta H."/>
            <person name="LaButti K.M."/>
            <person name="Lechner B.E."/>
            <person name="Liimatainen K."/>
            <person name="Lipzen A."/>
            <person name="Lukacs Z."/>
            <person name="Mihaltcheva S."/>
            <person name="Morgado L.N."/>
            <person name="Niskanen T."/>
            <person name="Noordeloos M.E."/>
            <person name="Ohm R.A."/>
            <person name="Ortiz-Santana B."/>
            <person name="Ovrebo C."/>
            <person name="Racz N."/>
            <person name="Riley R."/>
            <person name="Savchenko A."/>
            <person name="Shiryaev A."/>
            <person name="Soop K."/>
            <person name="Spirin V."/>
            <person name="Szebenyi C."/>
            <person name="Tomsovsky M."/>
            <person name="Tulloss R.E."/>
            <person name="Uehling J."/>
            <person name="Grigoriev I.V."/>
            <person name="Vagvolgyi C."/>
            <person name="Papp T."/>
            <person name="Martin F.M."/>
            <person name="Miettinen O."/>
            <person name="Hibbett D.S."/>
            <person name="Nagy L.G."/>
        </authorList>
    </citation>
    <scope>NUCLEOTIDE SEQUENCE [LARGE SCALE GENOMIC DNA]</scope>
    <source>
        <strain evidence="2 3">FP101781</strain>
    </source>
</reference>
<dbReference type="EMBL" id="QPFP01000330">
    <property type="protein sequence ID" value="TEB16414.1"/>
    <property type="molecule type" value="Genomic_DNA"/>
</dbReference>
<evidence type="ECO:0000259" key="1">
    <source>
        <dbReference type="SMART" id="SM01163"/>
    </source>
</evidence>
<dbReference type="Pfam" id="PF16486">
    <property type="entry name" value="ArgoN"/>
    <property type="match status" value="1"/>
</dbReference>
<dbReference type="PANTHER" id="PTHR22891">
    <property type="entry name" value="EUKARYOTIC TRANSLATION INITIATION FACTOR 2C"/>
    <property type="match status" value="1"/>
</dbReference>
<dbReference type="Proteomes" id="UP000298030">
    <property type="component" value="Unassembled WGS sequence"/>
</dbReference>
<dbReference type="SMART" id="SM01163">
    <property type="entry name" value="DUF1785"/>
    <property type="match status" value="1"/>
</dbReference>
<dbReference type="STRING" id="71717.A0A4Y7S5A4"/>
<dbReference type="AlphaFoldDB" id="A0A4Y7S5A4"/>
<protein>
    <recommendedName>
        <fullName evidence="1">Argonaute linker 1 domain-containing protein</fullName>
    </recommendedName>
</protein>
<accession>A0A4Y7S5A4</accession>
<proteinExistence type="predicted"/>
<dbReference type="Pfam" id="PF08699">
    <property type="entry name" value="ArgoL1"/>
    <property type="match status" value="1"/>
</dbReference>
<name>A0A4Y7S5A4_COPMI</name>
<feature type="domain" description="Argonaute linker 1" evidence="1">
    <location>
        <begin position="146"/>
        <end position="197"/>
    </location>
</feature>
<keyword evidence="3" id="KW-1185">Reference proteome</keyword>
<comment type="caution">
    <text evidence="2">The sequence shown here is derived from an EMBL/GenBank/DDBJ whole genome shotgun (WGS) entry which is preliminary data.</text>
</comment>
<feature type="non-terminal residue" evidence="2">
    <location>
        <position position="1"/>
    </location>
</feature>
<evidence type="ECO:0000313" key="3">
    <source>
        <dbReference type="Proteomes" id="UP000298030"/>
    </source>
</evidence>
<dbReference type="InterPro" id="IPR032474">
    <property type="entry name" value="Argonaute_N"/>
</dbReference>
<dbReference type="InterPro" id="IPR014811">
    <property type="entry name" value="ArgoL1"/>
</dbReference>
<sequence length="296" mass="32782">IKVLVNAFEATIPDATIHHYDAISPDNLPARLNLQIIKALQFEVAPQVFTPRGSYDGRKNLFCTARLALSGTDTQEFNVPLPQANGGANPTRPPKVFKVKITLAATINPELLNRFVHGQQSHDDEATTAITACNVALRMEPNMNFPFNTRSFFIEGLEKRAIGAGLELWRGLFQSFRPGPEKVFINVDIATGLMYRQGPLIGLCLEVIGQSNPNYLSPQQGLPDHIRMKLERFIKACKSSSKGPTTSGLCPHRRCSGGWLQRLEMNWVHAHALLALAPAETRPTWPRPAGAWGHIY</sequence>
<organism evidence="2 3">
    <name type="scientific">Coprinellus micaceus</name>
    <name type="common">Glistening ink-cap mushroom</name>
    <name type="synonym">Coprinus micaceus</name>
    <dbReference type="NCBI Taxonomy" id="71717"/>
    <lineage>
        <taxon>Eukaryota</taxon>
        <taxon>Fungi</taxon>
        <taxon>Dikarya</taxon>
        <taxon>Basidiomycota</taxon>
        <taxon>Agaricomycotina</taxon>
        <taxon>Agaricomycetes</taxon>
        <taxon>Agaricomycetidae</taxon>
        <taxon>Agaricales</taxon>
        <taxon>Agaricineae</taxon>
        <taxon>Psathyrellaceae</taxon>
        <taxon>Coprinellus</taxon>
    </lineage>
</organism>
<evidence type="ECO:0000313" key="2">
    <source>
        <dbReference type="EMBL" id="TEB16414.1"/>
    </source>
</evidence>
<gene>
    <name evidence="2" type="ORF">FA13DRAFT_1650705</name>
</gene>
<dbReference type="OrthoDB" id="10252740at2759"/>